<proteinExistence type="predicted"/>
<protein>
    <submittedName>
        <fullName evidence="1">Uncharacterized protein</fullName>
    </submittedName>
</protein>
<gene>
    <name evidence="1" type="ORF">EXIGLDRAFT_828387</name>
</gene>
<organism evidence="1 2">
    <name type="scientific">Exidia glandulosa HHB12029</name>
    <dbReference type="NCBI Taxonomy" id="1314781"/>
    <lineage>
        <taxon>Eukaryota</taxon>
        <taxon>Fungi</taxon>
        <taxon>Dikarya</taxon>
        <taxon>Basidiomycota</taxon>
        <taxon>Agaricomycotina</taxon>
        <taxon>Agaricomycetes</taxon>
        <taxon>Auriculariales</taxon>
        <taxon>Exidiaceae</taxon>
        <taxon>Exidia</taxon>
    </lineage>
</organism>
<accession>A0A165QEP8</accession>
<sequence length="72" mass="7706">MLKTVVSLLVLEAEIEYYHPTFSVNDPVIYNNVHWGTVTAINLTAGTATVRLAQGGSVEAAFATLKKRAAAT</sequence>
<dbReference type="EMBL" id="KV425883">
    <property type="protein sequence ID" value="KZW03498.1"/>
    <property type="molecule type" value="Genomic_DNA"/>
</dbReference>
<evidence type="ECO:0000313" key="2">
    <source>
        <dbReference type="Proteomes" id="UP000077266"/>
    </source>
</evidence>
<keyword evidence="2" id="KW-1185">Reference proteome</keyword>
<evidence type="ECO:0000313" key="1">
    <source>
        <dbReference type="EMBL" id="KZW03498.1"/>
    </source>
</evidence>
<dbReference type="AlphaFoldDB" id="A0A165QEP8"/>
<reference evidence="1 2" key="1">
    <citation type="journal article" date="2016" name="Mol. Biol. Evol.">
        <title>Comparative Genomics of Early-Diverging Mushroom-Forming Fungi Provides Insights into the Origins of Lignocellulose Decay Capabilities.</title>
        <authorList>
            <person name="Nagy L.G."/>
            <person name="Riley R."/>
            <person name="Tritt A."/>
            <person name="Adam C."/>
            <person name="Daum C."/>
            <person name="Floudas D."/>
            <person name="Sun H."/>
            <person name="Yadav J.S."/>
            <person name="Pangilinan J."/>
            <person name="Larsson K.H."/>
            <person name="Matsuura K."/>
            <person name="Barry K."/>
            <person name="Labutti K."/>
            <person name="Kuo R."/>
            <person name="Ohm R.A."/>
            <person name="Bhattacharya S.S."/>
            <person name="Shirouzu T."/>
            <person name="Yoshinaga Y."/>
            <person name="Martin F.M."/>
            <person name="Grigoriev I.V."/>
            <person name="Hibbett D.S."/>
        </authorList>
    </citation>
    <scope>NUCLEOTIDE SEQUENCE [LARGE SCALE GENOMIC DNA]</scope>
    <source>
        <strain evidence="1 2">HHB12029</strain>
    </source>
</reference>
<name>A0A165QEP8_EXIGL</name>
<dbReference type="InParanoid" id="A0A165QEP8"/>
<dbReference type="Proteomes" id="UP000077266">
    <property type="component" value="Unassembled WGS sequence"/>
</dbReference>